<dbReference type="Proteomes" id="UP000266861">
    <property type="component" value="Unassembled WGS sequence"/>
</dbReference>
<dbReference type="STRING" id="1348612.A0A397IX33"/>
<feature type="domain" description="PiggyBac transposable element-derived protein" evidence="1">
    <location>
        <begin position="129"/>
        <end position="190"/>
    </location>
</feature>
<evidence type="ECO:0000259" key="1">
    <source>
        <dbReference type="Pfam" id="PF13843"/>
    </source>
</evidence>
<accession>A0A397IX33</accession>
<dbReference type="InterPro" id="IPR029526">
    <property type="entry name" value="PGBD"/>
</dbReference>
<dbReference type="AlphaFoldDB" id="A0A397IX33"/>
<dbReference type="Pfam" id="PF13843">
    <property type="entry name" value="DDE_Tnp_1_7"/>
    <property type="match status" value="1"/>
</dbReference>
<dbReference type="EMBL" id="PQFF01000164">
    <property type="protein sequence ID" value="RHZ77644.1"/>
    <property type="molecule type" value="Genomic_DNA"/>
</dbReference>
<reference evidence="2 3" key="1">
    <citation type="submission" date="2018-08" db="EMBL/GenBank/DDBJ databases">
        <title>Genome and evolution of the arbuscular mycorrhizal fungus Diversispora epigaea (formerly Glomus versiforme) and its bacterial endosymbionts.</title>
        <authorList>
            <person name="Sun X."/>
            <person name="Fei Z."/>
            <person name="Harrison M."/>
        </authorList>
    </citation>
    <scope>NUCLEOTIDE SEQUENCE [LARGE SCALE GENOMIC DNA]</scope>
    <source>
        <strain evidence="2 3">IT104</strain>
    </source>
</reference>
<keyword evidence="3" id="KW-1185">Reference proteome</keyword>
<organism evidence="2 3">
    <name type="scientific">Diversispora epigaea</name>
    <dbReference type="NCBI Taxonomy" id="1348612"/>
    <lineage>
        <taxon>Eukaryota</taxon>
        <taxon>Fungi</taxon>
        <taxon>Fungi incertae sedis</taxon>
        <taxon>Mucoromycota</taxon>
        <taxon>Glomeromycotina</taxon>
        <taxon>Glomeromycetes</taxon>
        <taxon>Diversisporales</taxon>
        <taxon>Diversisporaceae</taxon>
        <taxon>Diversispora</taxon>
    </lineage>
</organism>
<proteinExistence type="predicted"/>
<name>A0A397IX33_9GLOM</name>
<evidence type="ECO:0000313" key="2">
    <source>
        <dbReference type="EMBL" id="RHZ77644.1"/>
    </source>
</evidence>
<dbReference type="OrthoDB" id="2432418at2759"/>
<sequence>MSDQQDELSLNKISIALFKDNGNLYVIELSHNIYENYKENESENKLNNNIQQEEIQNKRIRDTSKDCGRSCKYNHNCDHNHSYSYDQNNESETQQLVQLFLSFNLFHHSRPLHKFTLNLPNEHQIFSLSPYLIFSLFFSFEQINTIVQNTNKYAYLKSAGEKYKWEKLTISEFEIWLAILIYASIFKLPSI</sequence>
<gene>
    <name evidence="2" type="ORF">Glove_174g32</name>
</gene>
<evidence type="ECO:0000313" key="3">
    <source>
        <dbReference type="Proteomes" id="UP000266861"/>
    </source>
</evidence>
<comment type="caution">
    <text evidence="2">The sequence shown here is derived from an EMBL/GenBank/DDBJ whole genome shotgun (WGS) entry which is preliminary data.</text>
</comment>
<protein>
    <recommendedName>
        <fullName evidence="1">PiggyBac transposable element-derived protein domain-containing protein</fullName>
    </recommendedName>
</protein>